<dbReference type="SMART" id="SM00449">
    <property type="entry name" value="SPRY"/>
    <property type="match status" value="1"/>
</dbReference>
<dbReference type="SUPFAM" id="SSF49899">
    <property type="entry name" value="Concanavalin A-like lectins/glucanases"/>
    <property type="match status" value="1"/>
</dbReference>
<dbReference type="InterPro" id="IPR006574">
    <property type="entry name" value="PRY"/>
</dbReference>
<comment type="caution">
    <text evidence="3">The sequence shown here is derived from an EMBL/GenBank/DDBJ whole genome shotgun (WGS) entry which is preliminary data.</text>
</comment>
<dbReference type="PROSITE" id="PS50188">
    <property type="entry name" value="B302_SPRY"/>
    <property type="match status" value="1"/>
</dbReference>
<evidence type="ECO:0000313" key="3">
    <source>
        <dbReference type="EMBL" id="KAK1794218.1"/>
    </source>
</evidence>
<sequence length="411" mass="46663">MAAEDCTAQREGGSDGLDLVTEPYPHSPKPNRKTDSSSLQCSQEQLSCRLAELEKESRRTEAHMASLKKRQANLTMNADEMVRQVRERYEGLRLALDWDEQAVLERLEQEHRESSSRLTRVLQDWSQHLRVVRKHSGTITKLQEGAPMGQQQEARLNLPLLRVVHDLNCHKKLNADDEAIRLNEERFQKLLKALGKLSKDLEAQLQRKILLLDSTEVVIDSITSHRQIKVTSGGRSMYVSPKECSGPHHPLQFDQVYCALGSAAITAGQHYWEASVHCCPAWAVGVAYSSLHRKGRDKSAKLGRNRLSWCLEFQDGHLSAWHNDRHVALSTRAGQGAPKKVGVFVNYPKGYVAFYDAEAMKVLQEFSGACSAMFERAHHQFTEPLFPAFRFFKPKDVRSVPDHMWICELSL</sequence>
<evidence type="ECO:0000256" key="1">
    <source>
        <dbReference type="SAM" id="MobiDB-lite"/>
    </source>
</evidence>
<reference evidence="3" key="1">
    <citation type="submission" date="2023-03" db="EMBL/GenBank/DDBJ databases">
        <title>Electrophorus voltai genome.</title>
        <authorList>
            <person name="Bian C."/>
        </authorList>
    </citation>
    <scope>NUCLEOTIDE SEQUENCE</scope>
    <source>
        <strain evidence="3">CB-2022</strain>
        <tissue evidence="3">Muscle</tissue>
    </source>
</reference>
<dbReference type="SMART" id="SM00589">
    <property type="entry name" value="PRY"/>
    <property type="match status" value="1"/>
</dbReference>
<accession>A0AAD8Z6Y3</accession>
<dbReference type="InterPro" id="IPR043136">
    <property type="entry name" value="B30.2/SPRY_sf"/>
</dbReference>
<dbReference type="InterPro" id="IPR003877">
    <property type="entry name" value="SPRY_dom"/>
</dbReference>
<name>A0AAD8Z6Y3_9TELE</name>
<dbReference type="Pfam" id="PF00622">
    <property type="entry name" value="SPRY"/>
    <property type="match status" value="1"/>
</dbReference>
<feature type="domain" description="B30.2/SPRY" evidence="2">
    <location>
        <begin position="197"/>
        <end position="409"/>
    </location>
</feature>
<dbReference type="InterPro" id="IPR003879">
    <property type="entry name" value="Butyrophylin_SPRY"/>
</dbReference>
<dbReference type="EMBL" id="JAROKS010000017">
    <property type="protein sequence ID" value="KAK1794218.1"/>
    <property type="molecule type" value="Genomic_DNA"/>
</dbReference>
<protein>
    <recommendedName>
        <fullName evidence="2">B30.2/SPRY domain-containing protein</fullName>
    </recommendedName>
</protein>
<dbReference type="PRINTS" id="PR01407">
    <property type="entry name" value="BUTYPHLNCDUF"/>
</dbReference>
<dbReference type="InterPro" id="IPR001870">
    <property type="entry name" value="B30.2/SPRY"/>
</dbReference>
<keyword evidence="4" id="KW-1185">Reference proteome</keyword>
<proteinExistence type="predicted"/>
<dbReference type="InterPro" id="IPR050143">
    <property type="entry name" value="TRIM/RBCC"/>
</dbReference>
<gene>
    <name evidence="3" type="ORF">P4O66_011106</name>
</gene>
<evidence type="ECO:0000259" key="2">
    <source>
        <dbReference type="PROSITE" id="PS50188"/>
    </source>
</evidence>
<dbReference type="InterPro" id="IPR013320">
    <property type="entry name" value="ConA-like_dom_sf"/>
</dbReference>
<dbReference type="Gene3D" id="2.60.120.920">
    <property type="match status" value="1"/>
</dbReference>
<dbReference type="PANTHER" id="PTHR24103">
    <property type="entry name" value="E3 UBIQUITIN-PROTEIN LIGASE TRIM"/>
    <property type="match status" value="1"/>
</dbReference>
<dbReference type="AlphaFoldDB" id="A0AAD8Z6Y3"/>
<dbReference type="Proteomes" id="UP001239994">
    <property type="component" value="Unassembled WGS sequence"/>
</dbReference>
<evidence type="ECO:0000313" key="4">
    <source>
        <dbReference type="Proteomes" id="UP001239994"/>
    </source>
</evidence>
<feature type="region of interest" description="Disordered" evidence="1">
    <location>
        <begin position="1"/>
        <end position="41"/>
    </location>
</feature>
<organism evidence="3 4">
    <name type="scientific">Electrophorus voltai</name>
    <dbReference type="NCBI Taxonomy" id="2609070"/>
    <lineage>
        <taxon>Eukaryota</taxon>
        <taxon>Metazoa</taxon>
        <taxon>Chordata</taxon>
        <taxon>Craniata</taxon>
        <taxon>Vertebrata</taxon>
        <taxon>Euteleostomi</taxon>
        <taxon>Actinopterygii</taxon>
        <taxon>Neopterygii</taxon>
        <taxon>Teleostei</taxon>
        <taxon>Ostariophysi</taxon>
        <taxon>Gymnotiformes</taxon>
        <taxon>Gymnotoidei</taxon>
        <taxon>Gymnotidae</taxon>
        <taxon>Electrophorus</taxon>
    </lineage>
</organism>